<keyword evidence="3" id="KW-1185">Reference proteome</keyword>
<dbReference type="Proteomes" id="UP000193487">
    <property type="component" value="Unassembled WGS sequence"/>
</dbReference>
<dbReference type="Pfam" id="PF03551">
    <property type="entry name" value="PadR"/>
    <property type="match status" value="1"/>
</dbReference>
<dbReference type="PANTHER" id="PTHR43252:SF2">
    <property type="entry name" value="TRANSCRIPTION REGULATOR, PADR-LIKE FAMILY"/>
    <property type="match status" value="1"/>
</dbReference>
<dbReference type="InterPro" id="IPR011991">
    <property type="entry name" value="ArsR-like_HTH"/>
</dbReference>
<evidence type="ECO:0000259" key="1">
    <source>
        <dbReference type="Pfam" id="PF03551"/>
    </source>
</evidence>
<reference evidence="2 3" key="1">
    <citation type="submission" date="2016-01" db="EMBL/GenBank/DDBJ databases">
        <title>The new phylogeny of the genus Mycobacterium.</title>
        <authorList>
            <person name="Tarcisio F."/>
            <person name="Conor M."/>
            <person name="Antonella G."/>
            <person name="Elisabetta G."/>
            <person name="Giulia F.S."/>
            <person name="Sara T."/>
            <person name="Anna F."/>
            <person name="Clotilde B."/>
            <person name="Roberto B."/>
            <person name="Veronica D.S."/>
            <person name="Fabio R."/>
            <person name="Monica P."/>
            <person name="Olivier J."/>
            <person name="Enrico T."/>
            <person name="Nicola S."/>
        </authorList>
    </citation>
    <scope>NUCLEOTIDE SEQUENCE [LARGE SCALE GENOMIC DNA]</scope>
    <source>
        <strain evidence="2 3">DSM 45166</strain>
    </source>
</reference>
<dbReference type="AlphaFoldDB" id="A0A1X1XIT7"/>
<comment type="caution">
    <text evidence="2">The sequence shown here is derived from an EMBL/GenBank/DDBJ whole genome shotgun (WGS) entry which is preliminary data.</text>
</comment>
<evidence type="ECO:0000313" key="3">
    <source>
        <dbReference type="Proteomes" id="UP000193487"/>
    </source>
</evidence>
<organism evidence="2 3">
    <name type="scientific">Mycobacterium kyorinense</name>
    <dbReference type="NCBI Taxonomy" id="487514"/>
    <lineage>
        <taxon>Bacteria</taxon>
        <taxon>Bacillati</taxon>
        <taxon>Actinomycetota</taxon>
        <taxon>Actinomycetes</taxon>
        <taxon>Mycobacteriales</taxon>
        <taxon>Mycobacteriaceae</taxon>
        <taxon>Mycobacterium</taxon>
    </lineage>
</organism>
<evidence type="ECO:0000313" key="2">
    <source>
        <dbReference type="EMBL" id="ORV98776.1"/>
    </source>
</evidence>
<dbReference type="SUPFAM" id="SSF46785">
    <property type="entry name" value="Winged helix' DNA-binding domain"/>
    <property type="match status" value="1"/>
</dbReference>
<sequence length="184" mass="19850">MGFWLGPGTGFGFGPGPGFGFGFGPGARGRRRGAGRRRRVRPGDVRAAILTLLAEGPMHGYEMIQEIAERSQDVWRPSPGSVYPTLQLLDDEGLIVSSESEGSTKLFELTDQGRAAAEKINTPPWKQFDEHVDTSQADLRTALASLCGAVAQSAYATTAEVEQRIVAILKNARREIYSLLAGSE</sequence>
<dbReference type="InterPro" id="IPR036388">
    <property type="entry name" value="WH-like_DNA-bd_sf"/>
</dbReference>
<dbReference type="EMBL" id="LQPE01000159">
    <property type="protein sequence ID" value="ORV98776.1"/>
    <property type="molecule type" value="Genomic_DNA"/>
</dbReference>
<feature type="domain" description="Transcription regulator PadR N-terminal" evidence="1">
    <location>
        <begin position="49"/>
        <end position="118"/>
    </location>
</feature>
<proteinExistence type="predicted"/>
<dbReference type="OrthoDB" id="1683430at2"/>
<gene>
    <name evidence="2" type="ORF">AWC14_00690</name>
</gene>
<dbReference type="Gene3D" id="1.10.10.10">
    <property type="entry name" value="Winged helix-like DNA-binding domain superfamily/Winged helix DNA-binding domain"/>
    <property type="match status" value="1"/>
</dbReference>
<dbReference type="InterPro" id="IPR005149">
    <property type="entry name" value="Tscrpt_reg_PadR_N"/>
</dbReference>
<dbReference type="CDD" id="cd00090">
    <property type="entry name" value="HTH_ARSR"/>
    <property type="match status" value="1"/>
</dbReference>
<dbReference type="RefSeq" id="WP_045381266.1">
    <property type="nucleotide sequence ID" value="NZ_BBKA01000077.1"/>
</dbReference>
<accession>A0A1X1XIT7</accession>
<dbReference type="InterPro" id="IPR036390">
    <property type="entry name" value="WH_DNA-bd_sf"/>
</dbReference>
<protein>
    <submittedName>
        <fullName evidence="2">PadR family transcriptional regulator</fullName>
    </submittedName>
</protein>
<dbReference type="PANTHER" id="PTHR43252">
    <property type="entry name" value="TRANSCRIPTIONAL REGULATOR YQJI"/>
    <property type="match status" value="1"/>
</dbReference>
<name>A0A1X1XIT7_9MYCO</name>